<dbReference type="SUPFAM" id="SSF51556">
    <property type="entry name" value="Metallo-dependent hydrolases"/>
    <property type="match status" value="1"/>
</dbReference>
<keyword evidence="5" id="KW-1185">Reference proteome</keyword>
<organism evidence="4 5">
    <name type="scientific">Cichlidogyrus casuarinus</name>
    <dbReference type="NCBI Taxonomy" id="1844966"/>
    <lineage>
        <taxon>Eukaryota</taxon>
        <taxon>Metazoa</taxon>
        <taxon>Spiralia</taxon>
        <taxon>Lophotrochozoa</taxon>
        <taxon>Platyhelminthes</taxon>
        <taxon>Monogenea</taxon>
        <taxon>Monopisthocotylea</taxon>
        <taxon>Dactylogyridea</taxon>
        <taxon>Ancyrocephalidae</taxon>
        <taxon>Cichlidogyrus</taxon>
    </lineage>
</organism>
<evidence type="ECO:0000313" key="5">
    <source>
        <dbReference type="Proteomes" id="UP001626550"/>
    </source>
</evidence>
<protein>
    <submittedName>
        <fullName evidence="4">Negative elongation factor A</fullName>
    </submittedName>
</protein>
<dbReference type="AlphaFoldDB" id="A0ABD2QJF0"/>
<dbReference type="InterPro" id="IPR032466">
    <property type="entry name" value="Metal_Hydrolase"/>
</dbReference>
<feature type="domain" description="Amidohydrolase-related" evidence="3">
    <location>
        <begin position="787"/>
        <end position="1190"/>
    </location>
</feature>
<dbReference type="PANTHER" id="PTHR43569">
    <property type="entry name" value="AMIDOHYDROLASE"/>
    <property type="match status" value="1"/>
</dbReference>
<accession>A0ABD2QJF0</accession>
<gene>
    <name evidence="4" type="primary">WHSC2</name>
    <name evidence="4" type="ORF">Ciccas_001653</name>
</gene>
<feature type="region of interest" description="Disordered" evidence="2">
    <location>
        <begin position="376"/>
        <end position="417"/>
    </location>
</feature>
<feature type="compositionally biased region" description="Pro residues" evidence="2">
    <location>
        <begin position="378"/>
        <end position="387"/>
    </location>
</feature>
<dbReference type="InterPro" id="IPR006680">
    <property type="entry name" value="Amidohydro-rel"/>
</dbReference>
<comment type="caution">
    <text evidence="4">The sequence shown here is derived from an EMBL/GenBank/DDBJ whole genome shotgun (WGS) entry which is preliminary data.</text>
</comment>
<evidence type="ECO:0000256" key="1">
    <source>
        <dbReference type="ARBA" id="ARBA00038310"/>
    </source>
</evidence>
<dbReference type="PANTHER" id="PTHR43569:SF2">
    <property type="entry name" value="AMIDOHYDROLASE-RELATED DOMAIN-CONTAINING PROTEIN"/>
    <property type="match status" value="1"/>
</dbReference>
<feature type="compositionally biased region" description="Basic and acidic residues" evidence="2">
    <location>
        <begin position="276"/>
        <end position="307"/>
    </location>
</feature>
<dbReference type="Proteomes" id="UP001626550">
    <property type="component" value="Unassembled WGS sequence"/>
</dbReference>
<reference evidence="4 5" key="1">
    <citation type="submission" date="2024-11" db="EMBL/GenBank/DDBJ databases">
        <title>Adaptive evolution of stress response genes in parasites aligns with host niche diversity.</title>
        <authorList>
            <person name="Hahn C."/>
            <person name="Resl P."/>
        </authorList>
    </citation>
    <scope>NUCLEOTIDE SEQUENCE [LARGE SCALE GENOMIC DNA]</scope>
    <source>
        <strain evidence="4">EGGRZ-B1_66</strain>
        <tissue evidence="4">Body</tissue>
    </source>
</reference>
<evidence type="ECO:0000313" key="4">
    <source>
        <dbReference type="EMBL" id="KAL3319666.1"/>
    </source>
</evidence>
<comment type="similarity">
    <text evidence="1">Belongs to the metallo-dependent hydrolases superfamily.</text>
</comment>
<dbReference type="GO" id="GO:0003746">
    <property type="term" value="F:translation elongation factor activity"/>
    <property type="evidence" value="ECO:0007669"/>
    <property type="project" value="UniProtKB-KW"/>
</dbReference>
<dbReference type="Gene3D" id="3.20.20.140">
    <property type="entry name" value="Metal-dependent hydrolases"/>
    <property type="match status" value="1"/>
</dbReference>
<proteinExistence type="inferred from homology"/>
<evidence type="ECO:0000256" key="2">
    <source>
        <dbReference type="SAM" id="MobiDB-lite"/>
    </source>
</evidence>
<keyword evidence="4" id="KW-0251">Elongation factor</keyword>
<feature type="region of interest" description="Disordered" evidence="2">
    <location>
        <begin position="261"/>
        <end position="307"/>
    </location>
</feature>
<evidence type="ECO:0000259" key="3">
    <source>
        <dbReference type="Pfam" id="PF04909"/>
    </source>
</evidence>
<keyword evidence="4" id="KW-0648">Protein biosynthesis</keyword>
<dbReference type="InterPro" id="IPR052350">
    <property type="entry name" value="Metallo-dep_Lactonases"/>
</dbReference>
<dbReference type="Pfam" id="PF04909">
    <property type="entry name" value="Amidohydro_2"/>
    <property type="match status" value="1"/>
</dbReference>
<dbReference type="EMBL" id="JBJKFK010000112">
    <property type="protein sequence ID" value="KAL3319666.1"/>
    <property type="molecule type" value="Genomic_DNA"/>
</dbReference>
<name>A0ABD2QJF0_9PLAT</name>
<sequence length="1202" mass="134594">MSDLQKFIKQFFYDNNWSKECDFNTLPTNKIEQTVSSFPHIDVKSKLAILLSINSPSTTPTSDTLEKFRNIFQQALDDSNNLVRSVAAILCHKSETNSLNFDISADHEAFQKNLLKLLARPSIANDSNTPLLAEVINDDDNPGSSSFDDLGFRLKEKPLSVILRERYLEKLQEECHRKRVHVPIPGRSFNRNDDKTDLEIPAPSVFIRKRPLEGVNAKSQSNGEKNAAFLRRESIERAPINRAGTMNRTNLGSTKPGIKLLDFDDLPAHGPKAKQLRKEQQEKERERKKLEKEEKQKEMRAAKEAAKQAKITERNAIIDAKKLLKEQKSVPAEPVAKPTTPVPKSLFVLQRPQSNLSAPTGGQVSRLLLPFNYLGPPSVQPFQPPPSVKYTDDNSSSDDDDDSEDEVVAKPPMNPFGQFALQNKDVSKLETFRPMQPGMLRMVRPGFARPTSGFVARPMNPTSGNTGRPMLMKLVAPTQAPEGRALQPQRFILLSHNPSEGAIKPSTEISSQPRPILSHYKHVPQAKAVFLVSNSQQRPNGPAQFVVANSAVRPTRPFNPAPSTTGLRPIVMQPRGQLYARPPQPLRIQDDLSLTTDQASWVENLLKDANCVSRPEMAVIVSFMAGVRDNPTPEAGNVIRIRLSEYRETVRDGQTDQLMDMACETYLHLDYATGVCEQDEPKTKVSKRSLWASEKHNQMEGALDGPSAAKRLPEQPRAFNLKHQHGPLGKDEYEQMYKRSDKFSEVELREEEEAVIMDVIDEVIAQPHEACVEAAKAAWTPEKPPFIDCHFSLWHVPASRNQEIQDGTIVPPKFDSPAWNMGHPLGEKYAAIAGKRAVQVLRRNYTADDYEEQLEISRLQAEAEIKEGTGEMSPFKYAIHVQVTPCYSDNMVISSIAEEYAFLAGYVSWADLDDPHLSDRIPTLVRDPHLVGLRYDLTTLSQDHIMSPTMDANLAGIELHGLPFELQIGAHQLKVACHLAYKHPNLKFILNHCAVPVDYCSTYTGGINLNSQVFLNWKSDLEYLSRYPNVYCKLTGATGWSKKVHVGEEKASLVSGDYDSGTSDPEDEELVGRAVIKEYDPLEDVVAVRVMSEAVSAFGIDRCLFGSGWPVCRAVLPEQTGWKDCAIRRLLTSKAVDEFKAARAKRVHHECLDLWEAARLVEHCAEEAGFGSSEDKYKLFSKNATALYKLNLRPWGINNVNA</sequence>
<feature type="compositionally biased region" description="Acidic residues" evidence="2">
    <location>
        <begin position="395"/>
        <end position="406"/>
    </location>
</feature>